<feature type="active site" description="Nucleophile" evidence="7">
    <location>
        <position position="345"/>
    </location>
</feature>
<dbReference type="Gene3D" id="2.40.440.10">
    <property type="entry name" value="L,D-transpeptidase catalytic domain-like"/>
    <property type="match status" value="1"/>
</dbReference>
<keyword evidence="3" id="KW-0808">Transferase</keyword>
<dbReference type="InterPro" id="IPR006311">
    <property type="entry name" value="TAT_signal"/>
</dbReference>
<keyword evidence="6 7" id="KW-0961">Cell wall biogenesis/degradation</keyword>
<dbReference type="Pfam" id="PF03734">
    <property type="entry name" value="YkuD"/>
    <property type="match status" value="1"/>
</dbReference>
<keyword evidence="5 7" id="KW-0573">Peptidoglycan synthesis</keyword>
<dbReference type="RefSeq" id="WP_309388186.1">
    <property type="nucleotide sequence ID" value="NZ_JADBEO010000001.1"/>
</dbReference>
<dbReference type="Pfam" id="PF01471">
    <property type="entry name" value="PG_binding_1"/>
    <property type="match status" value="1"/>
</dbReference>
<dbReference type="Gene3D" id="1.10.101.10">
    <property type="entry name" value="PGBD-like superfamily/PGBD"/>
    <property type="match status" value="1"/>
</dbReference>
<comment type="pathway">
    <text evidence="1 7">Cell wall biogenesis; peptidoglycan biosynthesis.</text>
</comment>
<evidence type="ECO:0000313" key="11">
    <source>
        <dbReference type="Proteomes" id="UP001181622"/>
    </source>
</evidence>
<gene>
    <name evidence="10" type="ORF">IHQ68_00655</name>
</gene>
<organism evidence="10 11">
    <name type="scientific">Chelatococcus sambhunathii</name>
    <dbReference type="NCBI Taxonomy" id="363953"/>
    <lineage>
        <taxon>Bacteria</taxon>
        <taxon>Pseudomonadati</taxon>
        <taxon>Pseudomonadota</taxon>
        <taxon>Alphaproteobacteria</taxon>
        <taxon>Hyphomicrobiales</taxon>
        <taxon>Chelatococcaceae</taxon>
        <taxon>Chelatococcus</taxon>
    </lineage>
</organism>
<dbReference type="InterPro" id="IPR036366">
    <property type="entry name" value="PGBDSf"/>
</dbReference>
<feature type="active site" description="Proton donor/acceptor" evidence="7">
    <location>
        <position position="326"/>
    </location>
</feature>
<dbReference type="EMBL" id="JADBEO010000001">
    <property type="protein sequence ID" value="MDR4305138.1"/>
    <property type="molecule type" value="Genomic_DNA"/>
</dbReference>
<evidence type="ECO:0000256" key="4">
    <source>
        <dbReference type="ARBA" id="ARBA00022960"/>
    </source>
</evidence>
<dbReference type="PANTHER" id="PTHR41533">
    <property type="entry name" value="L,D-TRANSPEPTIDASE HI_1667-RELATED"/>
    <property type="match status" value="1"/>
</dbReference>
<evidence type="ECO:0000259" key="9">
    <source>
        <dbReference type="PROSITE" id="PS52029"/>
    </source>
</evidence>
<evidence type="ECO:0000256" key="7">
    <source>
        <dbReference type="PROSITE-ProRule" id="PRU01373"/>
    </source>
</evidence>
<reference evidence="10" key="1">
    <citation type="submission" date="2020-10" db="EMBL/GenBank/DDBJ databases">
        <authorList>
            <person name="Abbas A."/>
            <person name="Razzaq R."/>
            <person name="Waqas M."/>
            <person name="Abbas N."/>
            <person name="Nielsen T.K."/>
            <person name="Hansen L.H."/>
            <person name="Hussain S."/>
            <person name="Shahid M."/>
        </authorList>
    </citation>
    <scope>NUCLEOTIDE SEQUENCE</scope>
    <source>
        <strain evidence="10">S14</strain>
    </source>
</reference>
<dbReference type="InterPro" id="IPR052905">
    <property type="entry name" value="LD-transpeptidase_YkuD-like"/>
</dbReference>
<keyword evidence="4 7" id="KW-0133">Cell shape</keyword>
<comment type="caution">
    <text evidence="10">The sequence shown here is derived from an EMBL/GenBank/DDBJ whole genome shotgun (WGS) entry which is preliminary data.</text>
</comment>
<dbReference type="InterPro" id="IPR005490">
    <property type="entry name" value="LD_TPept_cat_dom"/>
</dbReference>
<evidence type="ECO:0000256" key="6">
    <source>
        <dbReference type="ARBA" id="ARBA00023316"/>
    </source>
</evidence>
<evidence type="ECO:0000256" key="3">
    <source>
        <dbReference type="ARBA" id="ARBA00022679"/>
    </source>
</evidence>
<sequence length="437" mass="47199">MTDRPSNFSAQLGSATRREALKLGLGAAAAGMTVGSAAAQSFGAAEWKDRFDASSGAVATSRTSSSRVPTLSRETASATEQAIAAYNDIVGRGGWNIVPNGNRLKLGSTGERVVALRERLMASGDLDRNVGLSPTFDSYVEGGVRRFQARHGLIPVGVVGDDTLKSLNIPAQTRLRQLEINLVRIRTMAMGDMPGRYVLANIPAAEVEAVENGQVAARYTAVVGKVDRASPVLDAKILQVNLNPFWTVPASIVKKDLIPQMQKDPQYLTKKNIRIIDKSGAEIPPTAINWNTDEATSFMYKQDPGEDNSMGSVRINMQNPHGVYMHDTPSKNLFGDNARFHSSGCMRIQNVKELCTWLLSTQPNWNRRSLDAAIKTGDRVDIQVTPPVPVYWRYISGWGAADGTVQFREDIYGQDGTGELAMAGGGESAATGATSQR</sequence>
<evidence type="ECO:0000256" key="8">
    <source>
        <dbReference type="SAM" id="MobiDB-lite"/>
    </source>
</evidence>
<keyword evidence="11" id="KW-1185">Reference proteome</keyword>
<accession>A0ABU1DAJ8</accession>
<dbReference type="SUPFAM" id="SSF47090">
    <property type="entry name" value="PGBD-like"/>
    <property type="match status" value="1"/>
</dbReference>
<evidence type="ECO:0000256" key="2">
    <source>
        <dbReference type="ARBA" id="ARBA00005992"/>
    </source>
</evidence>
<evidence type="ECO:0000313" key="10">
    <source>
        <dbReference type="EMBL" id="MDR4305138.1"/>
    </source>
</evidence>
<dbReference type="InterPro" id="IPR038063">
    <property type="entry name" value="Transpep_catalytic_dom"/>
</dbReference>
<dbReference type="CDD" id="cd16913">
    <property type="entry name" value="YkuD_like"/>
    <property type="match status" value="1"/>
</dbReference>
<feature type="domain" description="L,D-TPase catalytic" evidence="9">
    <location>
        <begin position="196"/>
        <end position="383"/>
    </location>
</feature>
<name>A0ABU1DAJ8_9HYPH</name>
<evidence type="ECO:0000256" key="5">
    <source>
        <dbReference type="ARBA" id="ARBA00022984"/>
    </source>
</evidence>
<dbReference type="SUPFAM" id="SSF141523">
    <property type="entry name" value="L,D-transpeptidase catalytic domain-like"/>
    <property type="match status" value="1"/>
</dbReference>
<feature type="compositionally biased region" description="Low complexity" evidence="8">
    <location>
        <begin position="428"/>
        <end position="437"/>
    </location>
</feature>
<dbReference type="PROSITE" id="PS52029">
    <property type="entry name" value="LD_TPASE"/>
    <property type="match status" value="1"/>
</dbReference>
<dbReference type="InterPro" id="IPR036365">
    <property type="entry name" value="PGBD-like_sf"/>
</dbReference>
<proteinExistence type="inferred from homology"/>
<dbReference type="Proteomes" id="UP001181622">
    <property type="component" value="Unassembled WGS sequence"/>
</dbReference>
<dbReference type="PANTHER" id="PTHR41533:SF1">
    <property type="entry name" value="L,D-TRANSPEPTIDASE YCBB-RELATED"/>
    <property type="match status" value="1"/>
</dbReference>
<dbReference type="InterPro" id="IPR002477">
    <property type="entry name" value="Peptidoglycan-bd-like"/>
</dbReference>
<protein>
    <submittedName>
        <fullName evidence="10">L,D-transpeptidase family protein</fullName>
    </submittedName>
</protein>
<feature type="region of interest" description="Disordered" evidence="8">
    <location>
        <begin position="418"/>
        <end position="437"/>
    </location>
</feature>
<comment type="similarity">
    <text evidence="2">Belongs to the YkuD family.</text>
</comment>
<dbReference type="PROSITE" id="PS51318">
    <property type="entry name" value="TAT"/>
    <property type="match status" value="1"/>
</dbReference>
<evidence type="ECO:0000256" key="1">
    <source>
        <dbReference type="ARBA" id="ARBA00004752"/>
    </source>
</evidence>